<keyword evidence="2" id="KW-1185">Reference proteome</keyword>
<sequence length="390" mass="45277">MSSSLESSKITFCSVTRTPPGIALRYLKHNGGDLQDALNEYYSKERTTYINVSELKRLGIVLKLPVMKTLYSSDPQENLVNGLLQIVGRVLENRRRQLPPRLRVAIYVSAIASGFSDEATRNRYNHCCTQYDYIYPPSRDIFKETAAKFSVSLSTILPIILEVSRAVNTCMEFRPLSSKLLHGVSKDFERKTGFPRVAGAVTYWKNLTLLLDSNDLVIAASIQPECHHRSLKFLEKWGEALPKPEPLNPHSKKVEHRFIEADYHSQYSKYLYEPYFEYFRVQSLNKHRHFNKRLKLVLDKAHSVKHELDDFYDCPRSVPEMDRDEVALSCIHVYNFMKKNNLFSRKEKLRRGLGISGYTRRVIFVYLYQSAGPEIDLEKDLIAEYLFDKK</sequence>
<dbReference type="OrthoDB" id="2668416at2759"/>
<proteinExistence type="predicted"/>
<reference evidence="1 2" key="2">
    <citation type="journal article" date="2019" name="G3 (Bethesda)">
        <title>Hybrid Assembly of the Genome of the Entomopathogenic Nematode Steinernema carpocapsae Identifies the X-Chromosome.</title>
        <authorList>
            <person name="Serra L."/>
            <person name="Macchietto M."/>
            <person name="Macias-Munoz A."/>
            <person name="McGill C.J."/>
            <person name="Rodriguez I.M."/>
            <person name="Rodriguez B."/>
            <person name="Murad R."/>
            <person name="Mortazavi A."/>
        </authorList>
    </citation>
    <scope>NUCLEOTIDE SEQUENCE [LARGE SCALE GENOMIC DNA]</scope>
    <source>
        <strain evidence="1 2">ALL</strain>
    </source>
</reference>
<dbReference type="Pfam" id="PF14555">
    <property type="entry name" value="UBA_4"/>
    <property type="match status" value="1"/>
</dbReference>
<name>A0A4U5LTF7_STECR</name>
<dbReference type="Proteomes" id="UP000298663">
    <property type="component" value="Unassembled WGS sequence"/>
</dbReference>
<organism evidence="1 2">
    <name type="scientific">Steinernema carpocapsae</name>
    <name type="common">Entomopathogenic nematode</name>
    <dbReference type="NCBI Taxonomy" id="34508"/>
    <lineage>
        <taxon>Eukaryota</taxon>
        <taxon>Metazoa</taxon>
        <taxon>Ecdysozoa</taxon>
        <taxon>Nematoda</taxon>
        <taxon>Chromadorea</taxon>
        <taxon>Rhabditida</taxon>
        <taxon>Tylenchina</taxon>
        <taxon>Panagrolaimomorpha</taxon>
        <taxon>Strongyloidoidea</taxon>
        <taxon>Steinernematidae</taxon>
        <taxon>Steinernema</taxon>
    </lineage>
</organism>
<dbReference type="Gene3D" id="1.10.8.10">
    <property type="entry name" value="DNA helicase RuvA subunit, C-terminal domain"/>
    <property type="match status" value="1"/>
</dbReference>
<comment type="caution">
    <text evidence="1">The sequence shown here is derived from an EMBL/GenBank/DDBJ whole genome shotgun (WGS) entry which is preliminary data.</text>
</comment>
<reference evidence="1 2" key="1">
    <citation type="journal article" date="2015" name="Genome Biol.">
        <title>Comparative genomics of Steinernema reveals deeply conserved gene regulatory networks.</title>
        <authorList>
            <person name="Dillman A.R."/>
            <person name="Macchietto M."/>
            <person name="Porter C.F."/>
            <person name="Rogers A."/>
            <person name="Williams B."/>
            <person name="Antoshechkin I."/>
            <person name="Lee M.M."/>
            <person name="Goodwin Z."/>
            <person name="Lu X."/>
            <person name="Lewis E.E."/>
            <person name="Goodrich-Blair H."/>
            <person name="Stock S.P."/>
            <person name="Adams B.J."/>
            <person name="Sternberg P.W."/>
            <person name="Mortazavi A."/>
        </authorList>
    </citation>
    <scope>NUCLEOTIDE SEQUENCE [LARGE SCALE GENOMIC DNA]</scope>
    <source>
        <strain evidence="1 2">ALL</strain>
    </source>
</reference>
<accession>A0A4U5LTF7</accession>
<gene>
    <name evidence="1" type="ORF">L596_029034</name>
</gene>
<evidence type="ECO:0000313" key="2">
    <source>
        <dbReference type="Proteomes" id="UP000298663"/>
    </source>
</evidence>
<protein>
    <submittedName>
        <fullName evidence="1">Uncharacterized protein</fullName>
    </submittedName>
</protein>
<dbReference type="EMBL" id="AZBU02000012">
    <property type="protein sequence ID" value="TKR59348.1"/>
    <property type="molecule type" value="Genomic_DNA"/>
</dbReference>
<evidence type="ECO:0000313" key="1">
    <source>
        <dbReference type="EMBL" id="TKR59348.1"/>
    </source>
</evidence>
<dbReference type="AlphaFoldDB" id="A0A4U5LTF7"/>